<keyword evidence="3" id="KW-0547">Nucleotide-binding</keyword>
<evidence type="ECO:0000313" key="6">
    <source>
        <dbReference type="EMBL" id="AYO32160.1"/>
    </source>
</evidence>
<keyword evidence="4 6" id="KW-0067">ATP-binding</keyword>
<dbReference type="InterPro" id="IPR027417">
    <property type="entry name" value="P-loop_NTPase"/>
</dbReference>
<dbReference type="KEGG" id="bacg:D2962_02245"/>
<protein>
    <submittedName>
        <fullName evidence="6">ABC transporter ATP-binding protein</fullName>
    </submittedName>
</protein>
<comment type="similarity">
    <text evidence="1">Belongs to the ABC transporter superfamily.</text>
</comment>
<dbReference type="CDD" id="cd03230">
    <property type="entry name" value="ABC_DR_subfamily_A"/>
    <property type="match status" value="1"/>
</dbReference>
<dbReference type="SUPFAM" id="SSF52540">
    <property type="entry name" value="P-loop containing nucleoside triphosphate hydrolases"/>
    <property type="match status" value="1"/>
</dbReference>
<evidence type="ECO:0000313" key="7">
    <source>
        <dbReference type="Proteomes" id="UP000280960"/>
    </source>
</evidence>
<dbReference type="InterPro" id="IPR003593">
    <property type="entry name" value="AAA+_ATPase"/>
</dbReference>
<accession>A0A3G2R9K0</accession>
<organism evidence="6 7">
    <name type="scientific">Biomaibacter acetigenes</name>
    <dbReference type="NCBI Taxonomy" id="2316383"/>
    <lineage>
        <taxon>Bacteria</taxon>
        <taxon>Bacillati</taxon>
        <taxon>Bacillota</taxon>
        <taxon>Clostridia</taxon>
        <taxon>Thermosediminibacterales</taxon>
        <taxon>Tepidanaerobacteraceae</taxon>
        <taxon>Biomaibacter</taxon>
    </lineage>
</organism>
<dbReference type="EMBL" id="CP033169">
    <property type="protein sequence ID" value="AYO32160.1"/>
    <property type="molecule type" value="Genomic_DNA"/>
</dbReference>
<feature type="domain" description="ABC transporter" evidence="5">
    <location>
        <begin position="2"/>
        <end position="233"/>
    </location>
</feature>
<dbReference type="GO" id="GO:0005524">
    <property type="term" value="F:ATP binding"/>
    <property type="evidence" value="ECO:0007669"/>
    <property type="project" value="UniProtKB-KW"/>
</dbReference>
<reference evidence="6 7" key="1">
    <citation type="submission" date="2018-10" db="EMBL/GenBank/DDBJ databases">
        <authorList>
            <person name="Zhang X."/>
        </authorList>
    </citation>
    <scope>NUCLEOTIDE SEQUENCE [LARGE SCALE GENOMIC DNA]</scope>
    <source>
        <strain evidence="6 7">SK-G1</strain>
    </source>
</reference>
<evidence type="ECO:0000256" key="1">
    <source>
        <dbReference type="ARBA" id="ARBA00005417"/>
    </source>
</evidence>
<keyword evidence="7" id="KW-1185">Reference proteome</keyword>
<sequence>MISTVDLTKKYKDITAVDKLNLTINGGEIYGLLGPNGAGKTTTILMLMGLTEPTSGSLRVGGYDPMRDALEVKRIVGYMPDNIGFYDDMTGRENLRYTARLNRIPERQAEIQIQNLLEKVGLVEAADRRVKEYSRGMRQRLGIADVLLKNPKIIILDEPTLGLDPEGAEELLDIIRDLGQKEGKTILISSHLLYQIQSICDRVGIFVKGKLIADGKIDDLAAQLSDGEQVIEIRAEPVEKLADAVMSVAGVNFAERHGNTVIVKGDGENLAPRIVAELAARNMAVYHLNVRGYNLDDIYRQYFRGEEVKQIDSNNFYYRH</sequence>
<proteinExistence type="inferred from homology"/>
<dbReference type="Pfam" id="PF00005">
    <property type="entry name" value="ABC_tran"/>
    <property type="match status" value="1"/>
</dbReference>
<dbReference type="Gene3D" id="3.40.50.300">
    <property type="entry name" value="P-loop containing nucleotide triphosphate hydrolases"/>
    <property type="match status" value="1"/>
</dbReference>
<dbReference type="Proteomes" id="UP000280960">
    <property type="component" value="Chromosome"/>
</dbReference>
<evidence type="ECO:0000256" key="2">
    <source>
        <dbReference type="ARBA" id="ARBA00022448"/>
    </source>
</evidence>
<evidence type="ECO:0000256" key="3">
    <source>
        <dbReference type="ARBA" id="ARBA00022741"/>
    </source>
</evidence>
<dbReference type="InterPro" id="IPR003439">
    <property type="entry name" value="ABC_transporter-like_ATP-bd"/>
</dbReference>
<keyword evidence="2" id="KW-0813">Transport</keyword>
<evidence type="ECO:0000259" key="5">
    <source>
        <dbReference type="PROSITE" id="PS50893"/>
    </source>
</evidence>
<dbReference type="PANTHER" id="PTHR43335:SF4">
    <property type="entry name" value="ABC TRANSPORTER, ATP-BINDING PROTEIN"/>
    <property type="match status" value="1"/>
</dbReference>
<name>A0A3G2R9K0_9FIRM</name>
<dbReference type="SMART" id="SM00382">
    <property type="entry name" value="AAA"/>
    <property type="match status" value="1"/>
</dbReference>
<dbReference type="PANTHER" id="PTHR43335">
    <property type="entry name" value="ABC TRANSPORTER, ATP-BINDING PROTEIN"/>
    <property type="match status" value="1"/>
</dbReference>
<dbReference type="GO" id="GO:0016887">
    <property type="term" value="F:ATP hydrolysis activity"/>
    <property type="evidence" value="ECO:0007669"/>
    <property type="project" value="InterPro"/>
</dbReference>
<evidence type="ECO:0000256" key="4">
    <source>
        <dbReference type="ARBA" id="ARBA00022840"/>
    </source>
</evidence>
<gene>
    <name evidence="6" type="ORF">D2962_02245</name>
</gene>
<dbReference type="AlphaFoldDB" id="A0A3G2R9K0"/>
<dbReference type="PROSITE" id="PS50893">
    <property type="entry name" value="ABC_TRANSPORTER_2"/>
    <property type="match status" value="1"/>
</dbReference>